<name>A0AAP0HHT0_9MAGN</name>
<gene>
    <name evidence="1" type="ORF">Syun_029993</name>
</gene>
<organism evidence="1 2">
    <name type="scientific">Stephania yunnanensis</name>
    <dbReference type="NCBI Taxonomy" id="152371"/>
    <lineage>
        <taxon>Eukaryota</taxon>
        <taxon>Viridiplantae</taxon>
        <taxon>Streptophyta</taxon>
        <taxon>Embryophyta</taxon>
        <taxon>Tracheophyta</taxon>
        <taxon>Spermatophyta</taxon>
        <taxon>Magnoliopsida</taxon>
        <taxon>Ranunculales</taxon>
        <taxon>Menispermaceae</taxon>
        <taxon>Menispermoideae</taxon>
        <taxon>Cissampelideae</taxon>
        <taxon>Stephania</taxon>
    </lineage>
</organism>
<evidence type="ECO:0000313" key="2">
    <source>
        <dbReference type="Proteomes" id="UP001420932"/>
    </source>
</evidence>
<protein>
    <submittedName>
        <fullName evidence="1">Uncharacterized protein</fullName>
    </submittedName>
</protein>
<proteinExistence type="predicted"/>
<keyword evidence="2" id="KW-1185">Reference proteome</keyword>
<dbReference type="EMBL" id="JBBNAF010000013">
    <property type="protein sequence ID" value="KAK9087599.1"/>
    <property type="molecule type" value="Genomic_DNA"/>
</dbReference>
<dbReference type="Proteomes" id="UP001420932">
    <property type="component" value="Unassembled WGS sequence"/>
</dbReference>
<evidence type="ECO:0000313" key="1">
    <source>
        <dbReference type="EMBL" id="KAK9087599.1"/>
    </source>
</evidence>
<comment type="caution">
    <text evidence="1">The sequence shown here is derived from an EMBL/GenBank/DDBJ whole genome shotgun (WGS) entry which is preliminary data.</text>
</comment>
<dbReference type="AlphaFoldDB" id="A0AAP0HHT0"/>
<reference evidence="1 2" key="1">
    <citation type="submission" date="2024-01" db="EMBL/GenBank/DDBJ databases">
        <title>Genome assemblies of Stephania.</title>
        <authorList>
            <person name="Yang L."/>
        </authorList>
    </citation>
    <scope>NUCLEOTIDE SEQUENCE [LARGE SCALE GENOMIC DNA]</scope>
    <source>
        <strain evidence="1">YNDBR</strain>
        <tissue evidence="1">Leaf</tissue>
    </source>
</reference>
<sequence>MGVVNSGNGSGIKYMFSKCSYDQCSTLKTQDGHPPSTSTIFFSAGSYGHFKCCFRLKKKKKKKPYFHFSLLSNLFIEKGLPSLCMPFVAQRIICKVSFSE</sequence>
<accession>A0AAP0HHT0</accession>